<evidence type="ECO:0000256" key="4">
    <source>
        <dbReference type="ARBA" id="ARBA00022840"/>
    </source>
</evidence>
<evidence type="ECO:0000256" key="8">
    <source>
        <dbReference type="ARBA" id="ARBA00048988"/>
    </source>
</evidence>
<dbReference type="PANTHER" id="PTHR11070:SF2">
    <property type="entry name" value="ATP-DEPENDENT DNA HELICASE SRS2"/>
    <property type="match status" value="1"/>
</dbReference>
<dbReference type="EC" id="5.6.2.4" evidence="7"/>
<evidence type="ECO:0000256" key="5">
    <source>
        <dbReference type="ARBA" id="ARBA00023235"/>
    </source>
</evidence>
<comment type="catalytic activity">
    <reaction evidence="6">
        <text>Couples ATP hydrolysis with the unwinding of duplex DNA by translocating in the 3'-5' direction.</text>
        <dbReference type="EC" id="5.6.2.4"/>
    </reaction>
</comment>
<dbReference type="PANTHER" id="PTHR11070">
    <property type="entry name" value="UVRD / RECB / PCRA DNA HELICASE FAMILY MEMBER"/>
    <property type="match status" value="1"/>
</dbReference>
<evidence type="ECO:0000256" key="3">
    <source>
        <dbReference type="ARBA" id="ARBA00022806"/>
    </source>
</evidence>
<evidence type="ECO:0000313" key="11">
    <source>
        <dbReference type="EMBL" id="MBD8046900.1"/>
    </source>
</evidence>
<dbReference type="InterPro" id="IPR027417">
    <property type="entry name" value="P-loop_NTPase"/>
</dbReference>
<name>A0ABR8YRM2_9CLOT</name>
<reference evidence="11 12" key="1">
    <citation type="submission" date="2020-08" db="EMBL/GenBank/DDBJ databases">
        <title>A Genomic Blueprint of the Chicken Gut Microbiome.</title>
        <authorList>
            <person name="Gilroy R."/>
            <person name="Ravi A."/>
            <person name="Getino M."/>
            <person name="Pursley I."/>
            <person name="Horton D.L."/>
            <person name="Alikhan N.-F."/>
            <person name="Baker D."/>
            <person name="Gharbi K."/>
            <person name="Hall N."/>
            <person name="Watson M."/>
            <person name="Adriaenssens E.M."/>
            <person name="Foster-Nyarko E."/>
            <person name="Jarju S."/>
            <person name="Secka A."/>
            <person name="Antonio M."/>
            <person name="Oren A."/>
            <person name="Chaudhuri R."/>
            <person name="La Ragione R.M."/>
            <person name="Hildebrand F."/>
            <person name="Pallen M.J."/>
        </authorList>
    </citation>
    <scope>NUCLEOTIDE SEQUENCE [LARGE SCALE GENOMIC DNA]</scope>
    <source>
        <strain evidence="11 12">N37</strain>
    </source>
</reference>
<evidence type="ECO:0000313" key="12">
    <source>
        <dbReference type="Proteomes" id="UP000627166"/>
    </source>
</evidence>
<feature type="domain" description="UvrD-like helicase ATP-binding" evidence="9">
    <location>
        <begin position="2"/>
        <end position="27"/>
    </location>
</feature>
<comment type="catalytic activity">
    <reaction evidence="8">
        <text>ATP + H2O = ADP + phosphate + H(+)</text>
        <dbReference type="Rhea" id="RHEA:13065"/>
        <dbReference type="ChEBI" id="CHEBI:15377"/>
        <dbReference type="ChEBI" id="CHEBI:15378"/>
        <dbReference type="ChEBI" id="CHEBI:30616"/>
        <dbReference type="ChEBI" id="CHEBI:43474"/>
        <dbReference type="ChEBI" id="CHEBI:456216"/>
        <dbReference type="EC" id="5.6.2.4"/>
    </reaction>
</comment>
<keyword evidence="12" id="KW-1185">Reference proteome</keyword>
<keyword evidence="5" id="KW-0413">Isomerase</keyword>
<dbReference type="Proteomes" id="UP000627166">
    <property type="component" value="Unassembled WGS sequence"/>
</dbReference>
<keyword evidence="1" id="KW-0547">Nucleotide-binding</keyword>
<dbReference type="EMBL" id="JACSQB010000052">
    <property type="protein sequence ID" value="MBD8046900.1"/>
    <property type="molecule type" value="Genomic_DNA"/>
</dbReference>
<protein>
    <recommendedName>
        <fullName evidence="7">DNA 3'-5' helicase</fullName>
        <ecNumber evidence="7">5.6.2.4</ecNumber>
    </recommendedName>
</protein>
<feature type="domain" description="UvrD-like helicase C-terminal" evidence="10">
    <location>
        <begin position="42"/>
        <end position="415"/>
    </location>
</feature>
<dbReference type="InterPro" id="IPR014017">
    <property type="entry name" value="DNA_helicase_UvrD-like_C"/>
</dbReference>
<evidence type="ECO:0000256" key="6">
    <source>
        <dbReference type="ARBA" id="ARBA00034617"/>
    </source>
</evidence>
<accession>A0ABR8YRM2</accession>
<evidence type="ECO:0000259" key="9">
    <source>
        <dbReference type="Pfam" id="PF00580"/>
    </source>
</evidence>
<evidence type="ECO:0000259" key="10">
    <source>
        <dbReference type="Pfam" id="PF13361"/>
    </source>
</evidence>
<proteinExistence type="predicted"/>
<evidence type="ECO:0000256" key="7">
    <source>
        <dbReference type="ARBA" id="ARBA00034808"/>
    </source>
</evidence>
<evidence type="ECO:0000256" key="2">
    <source>
        <dbReference type="ARBA" id="ARBA00022801"/>
    </source>
</evidence>
<sequence>MLVVGDEKQSIYRFRGAQHTAFNKLKELLKNSSKNLKEFTMIRNYRTSSIIIEDINNIFIDIDKRIEHFNYKKEDYIYSLIDRNKENHIEYLILNETSNRVKFYNALINNKKNDETIAVLFRTNNDVKEFKEFCDRNSILCRVDTTGGFYRHEAVRDFYIMIKALLEENDSALLYSFINTPYINKTVNKNIVINGLEKEKKDHFIDILEKSGWNNIKKNIVDKNPLVLIDKILFEYKPVTKYYVKTLIKAKKRQDNYKEIAYAKTLEYKLNLEHLIYLIKDKFSDNITSIFQIEHFLRIKIATDNTVDTRRPGRTIENKFIQCLTVHKAKGLEYDYVILDKLTNKIIYFKSADIILKNINNHIMIGYKVMLGDDEYKNDHYSNYIAEEKDEIVGEEARLLYVALTRCRKKLFLNMSGELAATNANTWKSLLGGNKSYV</sequence>
<dbReference type="Gene3D" id="3.40.50.300">
    <property type="entry name" value="P-loop containing nucleotide triphosphate hydrolases"/>
    <property type="match status" value="3"/>
</dbReference>
<comment type="caution">
    <text evidence="11">The sequence shown here is derived from an EMBL/GenBank/DDBJ whole genome shotgun (WGS) entry which is preliminary data.</text>
</comment>
<dbReference type="SUPFAM" id="SSF52540">
    <property type="entry name" value="P-loop containing nucleoside triphosphate hydrolases"/>
    <property type="match status" value="1"/>
</dbReference>
<organism evidence="11 12">
    <name type="scientific">Clostridium faecium</name>
    <dbReference type="NCBI Taxonomy" id="2762223"/>
    <lineage>
        <taxon>Bacteria</taxon>
        <taxon>Bacillati</taxon>
        <taxon>Bacillota</taxon>
        <taxon>Clostridia</taxon>
        <taxon>Eubacteriales</taxon>
        <taxon>Clostridiaceae</taxon>
        <taxon>Clostridium</taxon>
    </lineage>
</organism>
<gene>
    <name evidence="11" type="ORF">H9637_07575</name>
</gene>
<dbReference type="Pfam" id="PF00580">
    <property type="entry name" value="UvrD-helicase"/>
    <property type="match status" value="1"/>
</dbReference>
<keyword evidence="3" id="KW-0347">Helicase</keyword>
<dbReference type="InterPro" id="IPR014016">
    <property type="entry name" value="UvrD-like_ATP-bd"/>
</dbReference>
<dbReference type="InterPro" id="IPR000212">
    <property type="entry name" value="DNA_helicase_UvrD/REP"/>
</dbReference>
<dbReference type="Pfam" id="PF13361">
    <property type="entry name" value="UvrD_C"/>
    <property type="match status" value="1"/>
</dbReference>
<keyword evidence="2" id="KW-0378">Hydrolase</keyword>
<keyword evidence="4" id="KW-0067">ATP-binding</keyword>
<evidence type="ECO:0000256" key="1">
    <source>
        <dbReference type="ARBA" id="ARBA00022741"/>
    </source>
</evidence>